<gene>
    <name evidence="1" type="ORF">PROFUN_01087</name>
</gene>
<name>A0A2P6NCA5_9EUKA</name>
<reference evidence="1 2" key="1">
    <citation type="journal article" date="2018" name="Genome Biol. Evol.">
        <title>Multiple Roots of Fruiting Body Formation in Amoebozoa.</title>
        <authorList>
            <person name="Hillmann F."/>
            <person name="Forbes G."/>
            <person name="Novohradska S."/>
            <person name="Ferling I."/>
            <person name="Riege K."/>
            <person name="Groth M."/>
            <person name="Westermann M."/>
            <person name="Marz M."/>
            <person name="Spaller T."/>
            <person name="Winckler T."/>
            <person name="Schaap P."/>
            <person name="Glockner G."/>
        </authorList>
    </citation>
    <scope>NUCLEOTIDE SEQUENCE [LARGE SCALE GENOMIC DNA]</scope>
    <source>
        <strain evidence="1 2">Jena</strain>
    </source>
</reference>
<accession>A0A2P6NCA5</accession>
<evidence type="ECO:0000313" key="2">
    <source>
        <dbReference type="Proteomes" id="UP000241769"/>
    </source>
</evidence>
<evidence type="ECO:0000313" key="1">
    <source>
        <dbReference type="EMBL" id="PRP81580.1"/>
    </source>
</evidence>
<sequence>MDGDDLMRLRRAATAFHRLISLDPVFDRTVWRFHCSKRGWTSWPLMKDPSWNIAATGVQPDPSGHLPIELMEECMNKTRHNQWAFTIPPERNWRLLYARCRRPHSLLMIKRAYRDFIIAMDLTSLNIPLHPTHSTDGSQLECLKDMLSHHPDGQPSFPVQIRRGQVSKTMDVDHHGWLWSNMRFEGNDFDPLLLDVAVDSFRRFRERYGISS</sequence>
<dbReference type="AlphaFoldDB" id="A0A2P6NCA5"/>
<dbReference type="Proteomes" id="UP000241769">
    <property type="component" value="Unassembled WGS sequence"/>
</dbReference>
<organism evidence="1 2">
    <name type="scientific">Planoprotostelium fungivorum</name>
    <dbReference type="NCBI Taxonomy" id="1890364"/>
    <lineage>
        <taxon>Eukaryota</taxon>
        <taxon>Amoebozoa</taxon>
        <taxon>Evosea</taxon>
        <taxon>Variosea</taxon>
        <taxon>Cavosteliida</taxon>
        <taxon>Cavosteliaceae</taxon>
        <taxon>Planoprotostelium</taxon>
    </lineage>
</organism>
<dbReference type="EMBL" id="MDYQ01000121">
    <property type="protein sequence ID" value="PRP81580.1"/>
    <property type="molecule type" value="Genomic_DNA"/>
</dbReference>
<proteinExistence type="predicted"/>
<protein>
    <submittedName>
        <fullName evidence="1">Uncharacterized protein</fullName>
    </submittedName>
</protein>
<dbReference type="InParanoid" id="A0A2P6NCA5"/>
<keyword evidence="2" id="KW-1185">Reference proteome</keyword>
<comment type="caution">
    <text evidence="1">The sequence shown here is derived from an EMBL/GenBank/DDBJ whole genome shotgun (WGS) entry which is preliminary data.</text>
</comment>